<evidence type="ECO:0000256" key="2">
    <source>
        <dbReference type="ARBA" id="ARBA00010581"/>
    </source>
</evidence>
<evidence type="ECO:0000256" key="4">
    <source>
        <dbReference type="ARBA" id="ARBA00022692"/>
    </source>
</evidence>
<dbReference type="InterPro" id="IPR024791">
    <property type="entry name" value="Cyt_c/ubiquinol_Oxase_su3"/>
</dbReference>
<keyword evidence="5" id="KW-1278">Translocase</keyword>
<evidence type="ECO:0000313" key="13">
    <source>
        <dbReference type="EMBL" id="SFP97346.1"/>
    </source>
</evidence>
<dbReference type="AlphaFoldDB" id="A0A1I5URJ6"/>
<evidence type="ECO:0000256" key="8">
    <source>
        <dbReference type="ARBA" id="ARBA00031400"/>
    </source>
</evidence>
<reference evidence="13 14" key="1">
    <citation type="submission" date="2016-10" db="EMBL/GenBank/DDBJ databases">
        <authorList>
            <person name="de Groot N.N."/>
        </authorList>
    </citation>
    <scope>NUCLEOTIDE SEQUENCE [LARGE SCALE GENOMIC DNA]</scope>
    <source>
        <strain evidence="13 14">DSM 15893</strain>
    </source>
</reference>
<dbReference type="GO" id="GO:0005886">
    <property type="term" value="C:plasma membrane"/>
    <property type="evidence" value="ECO:0007669"/>
    <property type="project" value="UniProtKB-SubCell"/>
</dbReference>
<dbReference type="EC" id="7.1.1.9" evidence="3"/>
<dbReference type="CDD" id="cd01665">
    <property type="entry name" value="Cyt_c_Oxidase_III"/>
    <property type="match status" value="1"/>
</dbReference>
<evidence type="ECO:0000256" key="7">
    <source>
        <dbReference type="ARBA" id="ARBA00023136"/>
    </source>
</evidence>
<dbReference type="SUPFAM" id="SSF81452">
    <property type="entry name" value="Cytochrome c oxidase subunit III-like"/>
    <property type="match status" value="1"/>
</dbReference>
<evidence type="ECO:0000259" key="12">
    <source>
        <dbReference type="PROSITE" id="PS50253"/>
    </source>
</evidence>
<feature type="transmembrane region" description="Helical" evidence="11">
    <location>
        <begin position="27"/>
        <end position="48"/>
    </location>
</feature>
<evidence type="ECO:0000256" key="1">
    <source>
        <dbReference type="ARBA" id="ARBA00004141"/>
    </source>
</evidence>
<feature type="transmembrane region" description="Helical" evidence="11">
    <location>
        <begin position="231"/>
        <end position="259"/>
    </location>
</feature>
<accession>A0A1I5URJ6</accession>
<proteinExistence type="inferred from homology"/>
<dbReference type="FunFam" id="1.20.120.80:FF:000003">
    <property type="entry name" value="Cytochrome c oxidase subunit 3"/>
    <property type="match status" value="1"/>
</dbReference>
<dbReference type="GO" id="GO:0019646">
    <property type="term" value="P:aerobic electron transport chain"/>
    <property type="evidence" value="ECO:0007669"/>
    <property type="project" value="InterPro"/>
</dbReference>
<dbReference type="GO" id="GO:0004129">
    <property type="term" value="F:cytochrome-c oxidase activity"/>
    <property type="evidence" value="ECO:0007669"/>
    <property type="project" value="UniProtKB-EC"/>
</dbReference>
<protein>
    <recommendedName>
        <fullName evidence="3">cytochrome-c oxidase</fullName>
        <ecNumber evidence="3">7.1.1.9</ecNumber>
    </recommendedName>
    <alternativeName>
        <fullName evidence="8">Cytochrome aa3 subunit 3</fullName>
    </alternativeName>
    <alternativeName>
        <fullName evidence="9">Cytochrome c oxidase polypeptide III</fullName>
    </alternativeName>
</protein>
<dbReference type="Pfam" id="PF00510">
    <property type="entry name" value="COX3"/>
    <property type="match status" value="1"/>
</dbReference>
<dbReference type="Gene3D" id="1.10.287.70">
    <property type="match status" value="1"/>
</dbReference>
<sequence length="298" mass="33422">MATSHTNTDAPEGYESYYVPAQSKWPIVGAVALFLIAMGAGSTVADLFGGNGPWMLLAGTGLILFMLTGWFKDVIHESMGGMYSSQMDRSFRQGMSWFIFSEVMFFAAFFGALFYARFIAVPWLGGASNNAMTAEVLWPDFIPGWPLIKTPDGTETTAMGAWGLPLINTVILLTSSVTLHFAHVAMEEGKRKRIVQFLGVTVLLGWIFLFLQGEEYIHAYEELNLRLDSGVYGNTFFLLTGFHGMHVFLGSVILFIVWLRVLKGHMSPKQHFAFQAGAWYWHFVDVVWLCLFVFVYIL</sequence>
<keyword evidence="7 11" id="KW-0472">Membrane</keyword>
<keyword evidence="6 11" id="KW-1133">Transmembrane helix</keyword>
<dbReference type="InterPro" id="IPR013833">
    <property type="entry name" value="Cyt_c_oxidase_su3_a-hlx"/>
</dbReference>
<dbReference type="GeneID" id="35874021"/>
<comment type="similarity">
    <text evidence="2 10">Belongs to the cytochrome c oxidase subunit 3 family.</text>
</comment>
<evidence type="ECO:0000256" key="11">
    <source>
        <dbReference type="SAM" id="Phobius"/>
    </source>
</evidence>
<evidence type="ECO:0000256" key="3">
    <source>
        <dbReference type="ARBA" id="ARBA00012949"/>
    </source>
</evidence>
<dbReference type="InterPro" id="IPR033945">
    <property type="entry name" value="Cyt_c_oxase_su3_dom"/>
</dbReference>
<name>A0A1I5URJ6_9GAMM</name>
<feature type="transmembrane region" description="Helical" evidence="11">
    <location>
        <begin position="96"/>
        <end position="116"/>
    </location>
</feature>
<dbReference type="PANTHER" id="PTHR11403:SF7">
    <property type="entry name" value="CYTOCHROME C OXIDASE SUBUNIT 3"/>
    <property type="match status" value="1"/>
</dbReference>
<feature type="transmembrane region" description="Helical" evidence="11">
    <location>
        <begin position="54"/>
        <end position="75"/>
    </location>
</feature>
<dbReference type="PROSITE" id="PS50253">
    <property type="entry name" value="COX3"/>
    <property type="match status" value="1"/>
</dbReference>
<dbReference type="OrthoDB" id="9810850at2"/>
<evidence type="ECO:0000313" key="14">
    <source>
        <dbReference type="Proteomes" id="UP000182692"/>
    </source>
</evidence>
<organism evidence="13 14">
    <name type="scientific">Enterovibrio norvegicus DSM 15893</name>
    <dbReference type="NCBI Taxonomy" id="1121869"/>
    <lineage>
        <taxon>Bacteria</taxon>
        <taxon>Pseudomonadati</taxon>
        <taxon>Pseudomonadota</taxon>
        <taxon>Gammaproteobacteria</taxon>
        <taxon>Vibrionales</taxon>
        <taxon>Vibrionaceae</taxon>
        <taxon>Enterovibrio</taxon>
    </lineage>
</organism>
<dbReference type="InterPro" id="IPR035973">
    <property type="entry name" value="Cyt_c_oxidase_su3-like_sf"/>
</dbReference>
<gene>
    <name evidence="13" type="ORF">SAMN03084138_03691</name>
</gene>
<feature type="transmembrane region" description="Helical" evidence="11">
    <location>
        <begin position="194"/>
        <end position="211"/>
    </location>
</feature>
<evidence type="ECO:0000256" key="10">
    <source>
        <dbReference type="RuleBase" id="RU003376"/>
    </source>
</evidence>
<feature type="domain" description="Heme-copper oxidase subunit III family profile" evidence="12">
    <location>
        <begin position="13"/>
        <end position="298"/>
    </location>
</feature>
<comment type="subcellular location">
    <subcellularLocation>
        <location evidence="10">Cell membrane</location>
        <topology evidence="10">Multi-pass membrane protein</topology>
    </subcellularLocation>
    <subcellularLocation>
        <location evidence="1">Membrane</location>
        <topology evidence="1">Multi-pass membrane protein</topology>
    </subcellularLocation>
</comment>
<dbReference type="Proteomes" id="UP000182692">
    <property type="component" value="Unassembled WGS sequence"/>
</dbReference>
<dbReference type="Gene3D" id="1.20.120.80">
    <property type="entry name" value="Cytochrome c oxidase, subunit III, four-helix bundle"/>
    <property type="match status" value="1"/>
</dbReference>
<evidence type="ECO:0000256" key="6">
    <source>
        <dbReference type="ARBA" id="ARBA00022989"/>
    </source>
</evidence>
<dbReference type="InterPro" id="IPR000298">
    <property type="entry name" value="Cyt_c_oxidase-like_su3"/>
</dbReference>
<evidence type="ECO:0000256" key="9">
    <source>
        <dbReference type="ARBA" id="ARBA00031625"/>
    </source>
</evidence>
<evidence type="ECO:0000256" key="5">
    <source>
        <dbReference type="ARBA" id="ARBA00022967"/>
    </source>
</evidence>
<keyword evidence="4 10" id="KW-0812">Transmembrane</keyword>
<dbReference type="EMBL" id="FOWR01000033">
    <property type="protein sequence ID" value="SFP97346.1"/>
    <property type="molecule type" value="Genomic_DNA"/>
</dbReference>
<dbReference type="PANTHER" id="PTHR11403">
    <property type="entry name" value="CYTOCHROME C OXIDASE SUBUNIT III"/>
    <property type="match status" value="1"/>
</dbReference>
<feature type="transmembrane region" description="Helical" evidence="11">
    <location>
        <begin position="279"/>
        <end position="297"/>
    </location>
</feature>
<dbReference type="STRING" id="1121869.SAMN03084138_03691"/>
<feature type="transmembrane region" description="Helical" evidence="11">
    <location>
        <begin position="162"/>
        <end position="182"/>
    </location>
</feature>
<dbReference type="RefSeq" id="WP_017009494.1">
    <property type="nucleotide sequence ID" value="NZ_FOWR01000033.1"/>
</dbReference>